<proteinExistence type="predicted"/>
<evidence type="ECO:0000313" key="1">
    <source>
        <dbReference type="EMBL" id="AXR77680.1"/>
    </source>
</evidence>
<protein>
    <submittedName>
        <fullName evidence="1">Exporter of the RND superfamily</fullName>
    </submittedName>
</protein>
<organism evidence="1 2">
    <name type="scientific">Natrarchaeobaculum sulfurireducens</name>
    <dbReference type="NCBI Taxonomy" id="2044521"/>
    <lineage>
        <taxon>Archaea</taxon>
        <taxon>Methanobacteriati</taxon>
        <taxon>Methanobacteriota</taxon>
        <taxon>Stenosarchaea group</taxon>
        <taxon>Halobacteria</taxon>
        <taxon>Halobacteriales</taxon>
        <taxon>Natrialbaceae</taxon>
        <taxon>Natrarchaeobaculum</taxon>
    </lineage>
</organism>
<reference evidence="2" key="1">
    <citation type="submission" date="2017-10" db="EMBL/GenBank/DDBJ databases">
        <title>Phenotypic and genomic properties of facultatively anaerobic sulfur-reducing natronoarchaea from hypersaline soda lakes.</title>
        <authorList>
            <person name="Sorokin D.Y."/>
            <person name="Kublanov I.V."/>
            <person name="Roman P."/>
            <person name="Sinninghe Damste J.S."/>
            <person name="Golyshin P.N."/>
            <person name="Rojo D."/>
            <person name="Ciordia S."/>
            <person name="Mena Md.C."/>
            <person name="Ferrer M."/>
            <person name="Messina E."/>
            <person name="Smedile F."/>
            <person name="La Spada G."/>
            <person name="La Cono V."/>
            <person name="Yakimov M.M."/>
        </authorList>
    </citation>
    <scope>NUCLEOTIDE SEQUENCE [LARGE SCALE GENOMIC DNA]</scope>
    <source>
        <strain evidence="2">AArc1</strain>
    </source>
</reference>
<evidence type="ECO:0000313" key="2">
    <source>
        <dbReference type="Proteomes" id="UP000258707"/>
    </source>
</evidence>
<dbReference type="AlphaFoldDB" id="A0A346PDT5"/>
<accession>A0A346PDT5</accession>
<gene>
    <name evidence="1" type="ORF">AArc1_1343</name>
</gene>
<dbReference type="KEGG" id="nan:AArc1_1343"/>
<sequence length="65" mass="6947">MALLYSVHVIHRFIDEHNDCIDGFELLLITFWGTGGALTGSVLTMLGGARSLVLTITPLLDSSGS</sequence>
<dbReference type="EMBL" id="CP024047">
    <property type="protein sequence ID" value="AXR77680.1"/>
    <property type="molecule type" value="Genomic_DNA"/>
</dbReference>
<dbReference type="Proteomes" id="UP000258707">
    <property type="component" value="Chromosome"/>
</dbReference>
<name>A0A346PDT5_9EURY</name>